<comment type="caution">
    <text evidence="2">The sequence shown here is derived from an EMBL/GenBank/DDBJ whole genome shotgun (WGS) entry which is preliminary data.</text>
</comment>
<evidence type="ECO:0000313" key="2">
    <source>
        <dbReference type="EMBL" id="KAK8069396.1"/>
    </source>
</evidence>
<dbReference type="RefSeq" id="XP_066716690.1">
    <property type="nucleotide sequence ID" value="XM_066857421.1"/>
</dbReference>
<dbReference type="GeneID" id="92090484"/>
<feature type="signal peptide" evidence="1">
    <location>
        <begin position="1"/>
        <end position="18"/>
    </location>
</feature>
<organism evidence="2 3">
    <name type="scientific">Apiospora phragmitis</name>
    <dbReference type="NCBI Taxonomy" id="2905665"/>
    <lineage>
        <taxon>Eukaryota</taxon>
        <taxon>Fungi</taxon>
        <taxon>Dikarya</taxon>
        <taxon>Ascomycota</taxon>
        <taxon>Pezizomycotina</taxon>
        <taxon>Sordariomycetes</taxon>
        <taxon>Xylariomycetidae</taxon>
        <taxon>Amphisphaeriales</taxon>
        <taxon>Apiosporaceae</taxon>
        <taxon>Apiospora</taxon>
    </lineage>
</organism>
<accession>A0ABR1VGG3</accession>
<name>A0ABR1VGG3_9PEZI</name>
<dbReference type="EMBL" id="JAQQWL010000006">
    <property type="protein sequence ID" value="KAK8069396.1"/>
    <property type="molecule type" value="Genomic_DNA"/>
</dbReference>
<keyword evidence="3" id="KW-1185">Reference proteome</keyword>
<keyword evidence="1" id="KW-0732">Signal</keyword>
<proteinExistence type="predicted"/>
<dbReference type="Proteomes" id="UP001480595">
    <property type="component" value="Unassembled WGS sequence"/>
</dbReference>
<gene>
    <name evidence="2" type="ORF">PG994_006012</name>
</gene>
<evidence type="ECO:0000256" key="1">
    <source>
        <dbReference type="SAM" id="SignalP"/>
    </source>
</evidence>
<protein>
    <submittedName>
        <fullName evidence="2">Uncharacterized protein</fullName>
    </submittedName>
</protein>
<feature type="chain" id="PRO_5047364292" evidence="1">
    <location>
        <begin position="19"/>
        <end position="333"/>
    </location>
</feature>
<evidence type="ECO:0000313" key="3">
    <source>
        <dbReference type="Proteomes" id="UP001480595"/>
    </source>
</evidence>
<sequence>MAMLLFLLIAAFMALVAGIPDLKDPSAAPVKVTSPGQVTYFPPQNFQSLGSQKVQIQFGPFTVGNQSPGGVFALDLKDATRPCSGSCYIYKHRVFLTYTNGQEAHINTGAKLQRSFISTTARKDSVCTSQNELAFLSANERLPYDLGRNGTQKQGYLLPDASMDVYAEILNYNTVAEQYNLIMEWETINSTADFQHLTPYYLDSSGVCGPGLLTAPTNTTFDTTMPSPYTLPKSGFVSAVGGHLEDGGITNTLTSNGATLCASQASYGGSAHYIDQNGTPRISSMGLCLDVGNQTAGDQWYVTGHYDLTQHPAMPAGSNPAPVVAAILVFMKH</sequence>
<reference evidence="2 3" key="1">
    <citation type="submission" date="2023-01" db="EMBL/GenBank/DDBJ databases">
        <title>Analysis of 21 Apiospora genomes using comparative genomics revels a genus with tremendous synthesis potential of carbohydrate active enzymes and secondary metabolites.</title>
        <authorList>
            <person name="Sorensen T."/>
        </authorList>
    </citation>
    <scope>NUCLEOTIDE SEQUENCE [LARGE SCALE GENOMIC DNA]</scope>
    <source>
        <strain evidence="2 3">CBS 135458</strain>
    </source>
</reference>